<sequence>FGPAAALKIAWLITKRRAFCLASGPNPTKRDPEIKRQQSLISKGNFMNLLKPLLVALVSLGLASTPALAAHKPDHKKHAKHQHAKKHVKHHHKSHAKKHDK</sequence>
<evidence type="ECO:0000313" key="3">
    <source>
        <dbReference type="Proteomes" id="UP001172778"/>
    </source>
</evidence>
<dbReference type="Proteomes" id="UP001172778">
    <property type="component" value="Unassembled WGS sequence"/>
</dbReference>
<evidence type="ECO:0000256" key="1">
    <source>
        <dbReference type="SAM" id="MobiDB-lite"/>
    </source>
</evidence>
<keyword evidence="3" id="KW-1185">Reference proteome</keyword>
<protein>
    <submittedName>
        <fullName evidence="2">Uncharacterized protein</fullName>
    </submittedName>
</protein>
<gene>
    <name evidence="2" type="ORF">PZA18_12360</name>
</gene>
<organism evidence="2 3">
    <name type="scientific">Parachitinimonas caeni</name>
    <dbReference type="NCBI Taxonomy" id="3031301"/>
    <lineage>
        <taxon>Bacteria</taxon>
        <taxon>Pseudomonadati</taxon>
        <taxon>Pseudomonadota</taxon>
        <taxon>Betaproteobacteria</taxon>
        <taxon>Neisseriales</taxon>
        <taxon>Chitinibacteraceae</taxon>
        <taxon>Parachitinimonas</taxon>
    </lineage>
</organism>
<feature type="compositionally biased region" description="Basic residues" evidence="1">
    <location>
        <begin position="73"/>
        <end position="101"/>
    </location>
</feature>
<feature type="region of interest" description="Disordered" evidence="1">
    <location>
        <begin position="69"/>
        <end position="101"/>
    </location>
</feature>
<evidence type="ECO:0000313" key="2">
    <source>
        <dbReference type="EMBL" id="MDK2124838.1"/>
    </source>
</evidence>
<reference evidence="2" key="1">
    <citation type="submission" date="2023-03" db="EMBL/GenBank/DDBJ databases">
        <title>Chitinimonas shenzhenensis gen. nov., sp. nov., a novel member of family Burkholderiaceae isolated from activated sludge collected in Shen Zhen, China.</title>
        <authorList>
            <person name="Wang X."/>
        </authorList>
    </citation>
    <scope>NUCLEOTIDE SEQUENCE</scope>
    <source>
        <strain evidence="2">DQS-5</strain>
    </source>
</reference>
<name>A0ABT7E0H2_9NEIS</name>
<accession>A0ABT7E0H2</accession>
<dbReference type="RefSeq" id="WP_284101149.1">
    <property type="nucleotide sequence ID" value="NZ_JARRAF010000012.1"/>
</dbReference>
<feature type="non-terminal residue" evidence="2">
    <location>
        <position position="1"/>
    </location>
</feature>
<comment type="caution">
    <text evidence="2">The sequence shown here is derived from an EMBL/GenBank/DDBJ whole genome shotgun (WGS) entry which is preliminary data.</text>
</comment>
<dbReference type="EMBL" id="JARRAF010000012">
    <property type="protein sequence ID" value="MDK2124838.1"/>
    <property type="molecule type" value="Genomic_DNA"/>
</dbReference>
<proteinExistence type="predicted"/>